<evidence type="ECO:0000256" key="2">
    <source>
        <dbReference type="ARBA" id="ARBA00023242"/>
    </source>
</evidence>
<dbReference type="CDD" id="cd18969">
    <property type="entry name" value="chromodomain"/>
    <property type="match status" value="1"/>
</dbReference>
<feature type="compositionally biased region" description="Acidic residues" evidence="3">
    <location>
        <begin position="217"/>
        <end position="230"/>
    </location>
</feature>
<gene>
    <name evidence="5" type="ORF">IE81DRAFT_326904</name>
</gene>
<evidence type="ECO:0000313" key="6">
    <source>
        <dbReference type="Proteomes" id="UP000245783"/>
    </source>
</evidence>
<dbReference type="PROSITE" id="PS50013">
    <property type="entry name" value="CHROMO_2"/>
    <property type="match status" value="1"/>
</dbReference>
<dbReference type="GO" id="GO:0005634">
    <property type="term" value="C:nucleus"/>
    <property type="evidence" value="ECO:0007669"/>
    <property type="project" value="UniProtKB-SubCell"/>
</dbReference>
<feature type="compositionally biased region" description="Low complexity" evidence="3">
    <location>
        <begin position="502"/>
        <end position="511"/>
    </location>
</feature>
<dbReference type="InterPro" id="IPR051219">
    <property type="entry name" value="Heterochromatin_chromo-domain"/>
</dbReference>
<dbReference type="AlphaFoldDB" id="A0A316VND5"/>
<dbReference type="Proteomes" id="UP000245783">
    <property type="component" value="Unassembled WGS sequence"/>
</dbReference>
<dbReference type="STRING" id="1522189.A0A316VND5"/>
<evidence type="ECO:0000259" key="4">
    <source>
        <dbReference type="PROSITE" id="PS50013"/>
    </source>
</evidence>
<feature type="domain" description="Chromo" evidence="4">
    <location>
        <begin position="61"/>
        <end position="123"/>
    </location>
</feature>
<keyword evidence="6" id="KW-1185">Reference proteome</keyword>
<feature type="compositionally biased region" description="Acidic residues" evidence="3">
    <location>
        <begin position="37"/>
        <end position="56"/>
    </location>
</feature>
<keyword evidence="2" id="KW-0539">Nucleus</keyword>
<feature type="compositionally biased region" description="Polar residues" evidence="3">
    <location>
        <begin position="389"/>
        <end position="406"/>
    </location>
</feature>
<feature type="compositionally biased region" description="Polar residues" evidence="3">
    <location>
        <begin position="128"/>
        <end position="143"/>
    </location>
</feature>
<evidence type="ECO:0000256" key="3">
    <source>
        <dbReference type="SAM" id="MobiDB-lite"/>
    </source>
</evidence>
<dbReference type="SMART" id="SM00298">
    <property type="entry name" value="CHROMO"/>
    <property type="match status" value="1"/>
</dbReference>
<dbReference type="InterPro" id="IPR008251">
    <property type="entry name" value="Chromo_shadow_dom"/>
</dbReference>
<feature type="compositionally biased region" description="Low complexity" evidence="3">
    <location>
        <begin position="346"/>
        <end position="388"/>
    </location>
</feature>
<name>A0A316VND5_9BASI</name>
<dbReference type="GO" id="GO:0006338">
    <property type="term" value="P:chromatin remodeling"/>
    <property type="evidence" value="ECO:0007669"/>
    <property type="project" value="UniProtKB-ARBA"/>
</dbReference>
<organism evidence="5 6">
    <name type="scientific">Ceraceosorus guamensis</name>
    <dbReference type="NCBI Taxonomy" id="1522189"/>
    <lineage>
        <taxon>Eukaryota</taxon>
        <taxon>Fungi</taxon>
        <taxon>Dikarya</taxon>
        <taxon>Basidiomycota</taxon>
        <taxon>Ustilaginomycotina</taxon>
        <taxon>Exobasidiomycetes</taxon>
        <taxon>Ceraceosorales</taxon>
        <taxon>Ceraceosoraceae</taxon>
        <taxon>Ceraceosorus</taxon>
    </lineage>
</organism>
<dbReference type="SUPFAM" id="SSF54160">
    <property type="entry name" value="Chromo domain-like"/>
    <property type="match status" value="2"/>
</dbReference>
<dbReference type="RefSeq" id="XP_025366237.1">
    <property type="nucleotide sequence ID" value="XM_025514943.1"/>
</dbReference>
<dbReference type="Pfam" id="PF00385">
    <property type="entry name" value="Chromo"/>
    <property type="match status" value="1"/>
</dbReference>
<evidence type="ECO:0000256" key="1">
    <source>
        <dbReference type="ARBA" id="ARBA00004123"/>
    </source>
</evidence>
<dbReference type="Pfam" id="PF01393">
    <property type="entry name" value="Chromo_shadow"/>
    <property type="match status" value="1"/>
</dbReference>
<dbReference type="Gene3D" id="2.40.50.40">
    <property type="match status" value="2"/>
</dbReference>
<feature type="compositionally biased region" description="Basic and acidic residues" evidence="3">
    <location>
        <begin position="321"/>
        <end position="335"/>
    </location>
</feature>
<protein>
    <recommendedName>
        <fullName evidence="4">Chromo domain-containing protein</fullName>
    </recommendedName>
</protein>
<dbReference type="SMART" id="SM00300">
    <property type="entry name" value="ChSh"/>
    <property type="match status" value="1"/>
</dbReference>
<dbReference type="OrthoDB" id="433924at2759"/>
<feature type="compositionally biased region" description="Polar residues" evidence="3">
    <location>
        <begin position="15"/>
        <end position="26"/>
    </location>
</feature>
<comment type="subcellular location">
    <subcellularLocation>
        <location evidence="1">Nucleus</location>
    </subcellularLocation>
</comment>
<feature type="region of interest" description="Disordered" evidence="3">
    <location>
        <begin position="127"/>
        <end position="230"/>
    </location>
</feature>
<dbReference type="PANTHER" id="PTHR22812">
    <property type="entry name" value="CHROMOBOX PROTEIN"/>
    <property type="match status" value="1"/>
</dbReference>
<accession>A0A316VND5</accession>
<feature type="compositionally biased region" description="Low complexity" evidence="3">
    <location>
        <begin position="458"/>
        <end position="469"/>
    </location>
</feature>
<dbReference type="InterPro" id="IPR016197">
    <property type="entry name" value="Chromo-like_dom_sf"/>
</dbReference>
<dbReference type="InterPro" id="IPR000953">
    <property type="entry name" value="Chromo/chromo_shadow_dom"/>
</dbReference>
<feature type="compositionally biased region" description="Polar residues" evidence="3">
    <location>
        <begin position="162"/>
        <end position="174"/>
    </location>
</feature>
<feature type="compositionally biased region" description="Acidic residues" evidence="3">
    <location>
        <begin position="425"/>
        <end position="457"/>
    </location>
</feature>
<sequence length="560" mass="59442">MPSATTRSFAGIAGGSSNQSLPTNGQAVIANGRGDVEMEQEQEGEQEGEWEEGDEIPEDEYEIEAILSHDKGRLEKGKLAYLVKWKGYGEEENCWVREEDAENAADMLREYWERNKSKVEVVKKKTPYSGSALQSEVDSSTANGKKKGRQSKADHSVASMPGMSSSAAVASTQQHARKRAKPNAHNAAIDAALEQKEAGKRARRARQGALSRVVADDPSDIENDSGMDDAELESRFGADEVARRKRIRQARKYEMLADWENVVRNVDTIEKMEDGKLAAFLVFENGERHCYTTAVTNHRCPQKMIEFYESKLRFKPIEPEAAEERQQARERDRSSRAAVQDEEARQLQAAAQAQAEAQAEAQAQAQAEAQEPAIDDASAPAPASGGDATEQSAEGPSAPTMLSQSAGDPVGAPEFAGISGAGADVEADADADADAEADGEAGGDAEAEGDGDADAEAADAQLGAEQGGAHLNETPSGSNGMEIDASLAAPAPTISMPGAQPAAAAAAASLAMREESEEEEERNLQSFEDAAVGASLGQETAAEEEVERGNAVDVQMGGAE</sequence>
<proteinExistence type="predicted"/>
<dbReference type="GeneID" id="37036813"/>
<feature type="region of interest" description="Disordered" evidence="3">
    <location>
        <begin position="321"/>
        <end position="560"/>
    </location>
</feature>
<dbReference type="InParanoid" id="A0A316VND5"/>
<dbReference type="EMBL" id="KZ819498">
    <property type="protein sequence ID" value="PWN39077.1"/>
    <property type="molecule type" value="Genomic_DNA"/>
</dbReference>
<feature type="region of interest" description="Disordered" evidence="3">
    <location>
        <begin position="1"/>
        <end position="56"/>
    </location>
</feature>
<dbReference type="InterPro" id="IPR023780">
    <property type="entry name" value="Chromo_domain"/>
</dbReference>
<reference evidence="5 6" key="1">
    <citation type="journal article" date="2018" name="Mol. Biol. Evol.">
        <title>Broad Genomic Sampling Reveals a Smut Pathogenic Ancestry of the Fungal Clade Ustilaginomycotina.</title>
        <authorList>
            <person name="Kijpornyongpan T."/>
            <person name="Mondo S.J."/>
            <person name="Barry K."/>
            <person name="Sandor L."/>
            <person name="Lee J."/>
            <person name="Lipzen A."/>
            <person name="Pangilinan J."/>
            <person name="LaButti K."/>
            <person name="Hainaut M."/>
            <person name="Henrissat B."/>
            <person name="Grigoriev I.V."/>
            <person name="Spatafora J.W."/>
            <person name="Aime M.C."/>
        </authorList>
    </citation>
    <scope>NUCLEOTIDE SEQUENCE [LARGE SCALE GENOMIC DNA]</scope>
    <source>
        <strain evidence="5 6">MCA 4658</strain>
    </source>
</reference>
<evidence type="ECO:0000313" key="5">
    <source>
        <dbReference type="EMBL" id="PWN39077.1"/>
    </source>
</evidence>